<accession>A0A5B8U279</accession>
<dbReference type="SUPFAM" id="SSF48452">
    <property type="entry name" value="TPR-like"/>
    <property type="match status" value="1"/>
</dbReference>
<dbReference type="Proteomes" id="UP000321805">
    <property type="component" value="Chromosome"/>
</dbReference>
<dbReference type="Pfam" id="PF06267">
    <property type="entry name" value="DUF1028"/>
    <property type="match status" value="1"/>
</dbReference>
<name>A0A5B8U279_9ACTN</name>
<sequence length="298" mass="30532">MVRTGTYSIVARDPDTGELGAAVQSHWFSVGSIVTWARPGVGAVVTQSIAEPAYGPRLLDALAAGAAPQAALDALLADDGAAGYRQIAVVGPAGGPAVHTGPACIAFAGHATGDGFSAQANMMASEEVWPAMARAFAAAAGPLPARLMAALRAAEAAGGDARGRQSAAMVVVPASGEPWQRTVDLRVEDHPEPLDELARLLVLHDAYALATEGDDLTGEGRHAEAAERYRAAAALAPGNHELLFWAGLAEFTQGDREAGLAKVRKAVALQPGWRELLGRLGPDIAPGAGAVHAALELR</sequence>
<dbReference type="EMBL" id="CP042430">
    <property type="protein sequence ID" value="QEC47117.1"/>
    <property type="molecule type" value="Genomic_DNA"/>
</dbReference>
<evidence type="ECO:0000313" key="1">
    <source>
        <dbReference type="EMBL" id="QEC47117.1"/>
    </source>
</evidence>
<gene>
    <name evidence="1" type="ORF">FSW04_05625</name>
</gene>
<dbReference type="SUPFAM" id="SSF56235">
    <property type="entry name" value="N-terminal nucleophile aminohydrolases (Ntn hydrolases)"/>
    <property type="match status" value="1"/>
</dbReference>
<evidence type="ECO:0000313" key="2">
    <source>
        <dbReference type="Proteomes" id="UP000321805"/>
    </source>
</evidence>
<reference evidence="1 2" key="1">
    <citation type="journal article" date="2018" name="J. Microbiol.">
        <title>Baekduia soli gen. nov., sp. nov., a novel bacterium isolated from the soil of Baekdu Mountain and proposal of a novel family name, Baekduiaceae fam. nov.</title>
        <authorList>
            <person name="An D.S."/>
            <person name="Siddiqi M.Z."/>
            <person name="Kim K.H."/>
            <person name="Yu H.S."/>
            <person name="Im W.T."/>
        </authorList>
    </citation>
    <scope>NUCLEOTIDE SEQUENCE [LARGE SCALE GENOMIC DNA]</scope>
    <source>
        <strain evidence="1 2">BR7-21</strain>
    </source>
</reference>
<dbReference type="InterPro" id="IPR029055">
    <property type="entry name" value="Ntn_hydrolases_N"/>
</dbReference>
<proteinExistence type="predicted"/>
<keyword evidence="2" id="KW-1185">Reference proteome</keyword>
<dbReference type="KEGG" id="bsol:FSW04_05625"/>
<dbReference type="Gene3D" id="3.60.20.10">
    <property type="entry name" value="Glutamine Phosphoribosylpyrophosphate, subunit 1, domain 1"/>
    <property type="match status" value="1"/>
</dbReference>
<protein>
    <submittedName>
        <fullName evidence="1">DUF1028 domain-containing protein</fullName>
    </submittedName>
</protein>
<organism evidence="1 2">
    <name type="scientific">Baekduia soli</name>
    <dbReference type="NCBI Taxonomy" id="496014"/>
    <lineage>
        <taxon>Bacteria</taxon>
        <taxon>Bacillati</taxon>
        <taxon>Actinomycetota</taxon>
        <taxon>Thermoleophilia</taxon>
        <taxon>Solirubrobacterales</taxon>
        <taxon>Baekduiaceae</taxon>
        <taxon>Baekduia</taxon>
    </lineage>
</organism>
<dbReference type="RefSeq" id="WP_146917137.1">
    <property type="nucleotide sequence ID" value="NZ_CP042430.1"/>
</dbReference>
<dbReference type="Gene3D" id="1.25.40.10">
    <property type="entry name" value="Tetratricopeptide repeat domain"/>
    <property type="match status" value="1"/>
</dbReference>
<dbReference type="AlphaFoldDB" id="A0A5B8U279"/>
<dbReference type="PANTHER" id="PTHR39328:SF1">
    <property type="entry name" value="BLL2871 PROTEIN"/>
    <property type="match status" value="1"/>
</dbReference>
<dbReference type="PANTHER" id="PTHR39328">
    <property type="entry name" value="BLL2871 PROTEIN"/>
    <property type="match status" value="1"/>
</dbReference>
<dbReference type="InterPro" id="IPR010430">
    <property type="entry name" value="DUF1028"/>
</dbReference>
<dbReference type="OrthoDB" id="9790012at2"/>
<dbReference type="InterPro" id="IPR011990">
    <property type="entry name" value="TPR-like_helical_dom_sf"/>
</dbReference>